<dbReference type="Pfam" id="PF02036">
    <property type="entry name" value="SCP2"/>
    <property type="match status" value="1"/>
</dbReference>
<protein>
    <recommendedName>
        <fullName evidence="1">SCP2 domain-containing protein</fullName>
    </recommendedName>
</protein>
<gene>
    <name evidence="2" type="ORF">S03H2_69098</name>
</gene>
<dbReference type="InterPro" id="IPR036527">
    <property type="entry name" value="SCP2_sterol-bd_dom_sf"/>
</dbReference>
<evidence type="ECO:0000313" key="2">
    <source>
        <dbReference type="EMBL" id="GAH94603.1"/>
    </source>
</evidence>
<evidence type="ECO:0000259" key="1">
    <source>
        <dbReference type="Pfam" id="PF02036"/>
    </source>
</evidence>
<dbReference type="AlphaFoldDB" id="X1LKF8"/>
<dbReference type="EMBL" id="BARU01045574">
    <property type="protein sequence ID" value="GAH94603.1"/>
    <property type="molecule type" value="Genomic_DNA"/>
</dbReference>
<feature type="domain" description="SCP2" evidence="1">
    <location>
        <begin position="7"/>
        <end position="102"/>
    </location>
</feature>
<name>X1LKF8_9ZZZZ</name>
<comment type="caution">
    <text evidence="2">The sequence shown here is derived from an EMBL/GenBank/DDBJ whole genome shotgun (WGS) entry which is preliminary data.</text>
</comment>
<proteinExistence type="predicted"/>
<feature type="non-terminal residue" evidence="2">
    <location>
        <position position="1"/>
    </location>
</feature>
<sequence>IKDALNRWVKMLDDPEVADEFEGFNKTMQFEFPDIDYKLKMIFENKTARIEDGFDENAEMSLEVNSDVFIGIATGEEDPMEAFMEGELKTKGDMGSLQKLEIFMDID</sequence>
<accession>X1LKF8</accession>
<dbReference type="SUPFAM" id="SSF55718">
    <property type="entry name" value="SCP-like"/>
    <property type="match status" value="1"/>
</dbReference>
<dbReference type="Gene3D" id="3.30.1050.10">
    <property type="entry name" value="SCP2 sterol-binding domain"/>
    <property type="match status" value="1"/>
</dbReference>
<organism evidence="2">
    <name type="scientific">marine sediment metagenome</name>
    <dbReference type="NCBI Taxonomy" id="412755"/>
    <lineage>
        <taxon>unclassified sequences</taxon>
        <taxon>metagenomes</taxon>
        <taxon>ecological metagenomes</taxon>
    </lineage>
</organism>
<reference evidence="2" key="1">
    <citation type="journal article" date="2014" name="Front. Microbiol.">
        <title>High frequency of phylogenetically diverse reductive dehalogenase-homologous genes in deep subseafloor sedimentary metagenomes.</title>
        <authorList>
            <person name="Kawai M."/>
            <person name="Futagami T."/>
            <person name="Toyoda A."/>
            <person name="Takaki Y."/>
            <person name="Nishi S."/>
            <person name="Hori S."/>
            <person name="Arai W."/>
            <person name="Tsubouchi T."/>
            <person name="Morono Y."/>
            <person name="Uchiyama I."/>
            <person name="Ito T."/>
            <person name="Fujiyama A."/>
            <person name="Inagaki F."/>
            <person name="Takami H."/>
        </authorList>
    </citation>
    <scope>NUCLEOTIDE SEQUENCE</scope>
    <source>
        <strain evidence="2">Expedition CK06-06</strain>
    </source>
</reference>
<dbReference type="InterPro" id="IPR003033">
    <property type="entry name" value="SCP2_sterol-bd_dom"/>
</dbReference>